<reference evidence="5" key="1">
    <citation type="submission" date="2014-11" db="EMBL/GenBank/DDBJ databases">
        <authorList>
            <person name="Otto D Thomas"/>
            <person name="Naeem Raeece"/>
        </authorList>
    </citation>
    <scope>NUCLEOTIDE SEQUENCE</scope>
</reference>
<dbReference type="Gene3D" id="3.30.200.20">
    <property type="entry name" value="Phosphorylase Kinase, domain 1"/>
    <property type="match status" value="1"/>
</dbReference>
<dbReference type="AlphaFoldDB" id="A0A0G4FGP2"/>
<evidence type="ECO:0000256" key="2">
    <source>
        <dbReference type="ARBA" id="ARBA00048655"/>
    </source>
</evidence>
<dbReference type="PhylomeDB" id="A0A0G4FGP2"/>
<evidence type="ECO:0000313" key="5">
    <source>
        <dbReference type="EMBL" id="CEM12330.1"/>
    </source>
</evidence>
<proteinExistence type="predicted"/>
<dbReference type="VEuPathDB" id="CryptoDB:Cvel_16851"/>
<organism evidence="5">
    <name type="scientific">Chromera velia CCMP2878</name>
    <dbReference type="NCBI Taxonomy" id="1169474"/>
    <lineage>
        <taxon>Eukaryota</taxon>
        <taxon>Sar</taxon>
        <taxon>Alveolata</taxon>
        <taxon>Colpodellida</taxon>
        <taxon>Chromeraceae</taxon>
        <taxon>Chromera</taxon>
    </lineage>
</organism>
<sequence length="231" mass="25091">MFGRLAILCPFLIVIQSVGFLMSAEKRERSPPSPLQSKRRNSPGKATELNSLAEICQAISKATGEDFYTEQSTVGSSGGGGAQVGTLRDRKTGKTYFMKAAGPGQSKMLEAEFLGIKAMAETKTIKVPEPICFGKTGSRSYVIFEYLDIGGGLGRLGDQAGRELAAMHRCTSSNGMFGFDIDNSCGATPQPNKWTATWAEFFDEQRLGHMFKLCRRDGYECRDEAKVGGGR</sequence>
<protein>
    <recommendedName>
        <fullName evidence="1">protein-ribulosamine 3-kinase</fullName>
        <ecNumber evidence="1">2.7.1.172</ecNumber>
    </recommendedName>
</protein>
<dbReference type="SUPFAM" id="SSF56112">
    <property type="entry name" value="Protein kinase-like (PK-like)"/>
    <property type="match status" value="1"/>
</dbReference>
<accession>A0A0G4FGP2</accession>
<evidence type="ECO:0000256" key="3">
    <source>
        <dbReference type="SAM" id="MobiDB-lite"/>
    </source>
</evidence>
<dbReference type="InterPro" id="IPR011009">
    <property type="entry name" value="Kinase-like_dom_sf"/>
</dbReference>
<dbReference type="InterPro" id="IPR016477">
    <property type="entry name" value="Fructo-/Ketosamine-3-kinase"/>
</dbReference>
<evidence type="ECO:0000256" key="1">
    <source>
        <dbReference type="ARBA" id="ARBA00011961"/>
    </source>
</evidence>
<dbReference type="Gene3D" id="3.90.1200.10">
    <property type="match status" value="1"/>
</dbReference>
<comment type="catalytic activity">
    <reaction evidence="2">
        <text>N(6)-D-ribulosyl-L-lysyl-[protein] + ATP = N(6)-(3-O-phospho-D-ribulosyl)-L-lysyl-[protein] + ADP + H(+)</text>
        <dbReference type="Rhea" id="RHEA:48432"/>
        <dbReference type="Rhea" id="RHEA-COMP:12103"/>
        <dbReference type="Rhea" id="RHEA-COMP:12104"/>
        <dbReference type="ChEBI" id="CHEBI:15378"/>
        <dbReference type="ChEBI" id="CHEBI:30616"/>
        <dbReference type="ChEBI" id="CHEBI:90418"/>
        <dbReference type="ChEBI" id="CHEBI:90420"/>
        <dbReference type="ChEBI" id="CHEBI:456216"/>
        <dbReference type="EC" id="2.7.1.172"/>
    </reaction>
    <physiologicalReaction direction="left-to-right" evidence="2">
        <dbReference type="Rhea" id="RHEA:48433"/>
    </physiologicalReaction>
</comment>
<dbReference type="GO" id="GO:0102193">
    <property type="term" value="F:protein-ribulosamine 3-kinase activity"/>
    <property type="evidence" value="ECO:0007669"/>
    <property type="project" value="UniProtKB-EC"/>
</dbReference>
<evidence type="ECO:0000256" key="4">
    <source>
        <dbReference type="SAM" id="SignalP"/>
    </source>
</evidence>
<feature type="chain" id="PRO_5005188579" description="protein-ribulosamine 3-kinase" evidence="4">
    <location>
        <begin position="20"/>
        <end position="231"/>
    </location>
</feature>
<dbReference type="EC" id="2.7.1.172" evidence="1"/>
<gene>
    <name evidence="5" type="ORF">Cvel_16851</name>
</gene>
<dbReference type="EMBL" id="CDMZ01000349">
    <property type="protein sequence ID" value="CEM12330.1"/>
    <property type="molecule type" value="Genomic_DNA"/>
</dbReference>
<feature type="region of interest" description="Disordered" evidence="3">
    <location>
        <begin position="26"/>
        <end position="46"/>
    </location>
</feature>
<dbReference type="Pfam" id="PF03881">
    <property type="entry name" value="Fructosamin_kin"/>
    <property type="match status" value="1"/>
</dbReference>
<dbReference type="PANTHER" id="PTHR12149">
    <property type="entry name" value="FRUCTOSAMINE 3 KINASE-RELATED PROTEIN"/>
    <property type="match status" value="1"/>
</dbReference>
<name>A0A0G4FGP2_9ALVE</name>
<feature type="signal peptide" evidence="4">
    <location>
        <begin position="1"/>
        <end position="19"/>
    </location>
</feature>
<keyword evidence="4" id="KW-0732">Signal</keyword>
<dbReference type="PANTHER" id="PTHR12149:SF8">
    <property type="entry name" value="PROTEIN-RIBULOSAMINE 3-KINASE"/>
    <property type="match status" value="1"/>
</dbReference>